<dbReference type="Gene3D" id="2.30.30.40">
    <property type="entry name" value="SH3 Domains"/>
    <property type="match status" value="1"/>
</dbReference>
<gene>
    <name evidence="2" type="ORF">SAMN05660662_3088</name>
</gene>
<dbReference type="Gene3D" id="2.40.50.180">
    <property type="entry name" value="CheA-289, Domain 4"/>
    <property type="match status" value="1"/>
</dbReference>
<dbReference type="PROSITE" id="PS50851">
    <property type="entry name" value="CHEW"/>
    <property type="match status" value="1"/>
</dbReference>
<dbReference type="SMART" id="SM00260">
    <property type="entry name" value="CheW"/>
    <property type="match status" value="1"/>
</dbReference>
<organism evidence="2 3">
    <name type="scientific">Blastococcus aurantiacus</name>
    <dbReference type="NCBI Taxonomy" id="1550231"/>
    <lineage>
        <taxon>Bacteria</taxon>
        <taxon>Bacillati</taxon>
        <taxon>Actinomycetota</taxon>
        <taxon>Actinomycetes</taxon>
        <taxon>Geodermatophilales</taxon>
        <taxon>Geodermatophilaceae</taxon>
        <taxon>Blastococcus</taxon>
    </lineage>
</organism>
<dbReference type="STRING" id="1550231.SAMN05660662_3088"/>
<dbReference type="InterPro" id="IPR036061">
    <property type="entry name" value="CheW-like_dom_sf"/>
</dbReference>
<accession>A0A1G7ND49</accession>
<evidence type="ECO:0000313" key="2">
    <source>
        <dbReference type="EMBL" id="SDF71944.1"/>
    </source>
</evidence>
<dbReference type="EMBL" id="FNBT01000006">
    <property type="protein sequence ID" value="SDF71944.1"/>
    <property type="molecule type" value="Genomic_DNA"/>
</dbReference>
<dbReference type="Pfam" id="PF01584">
    <property type="entry name" value="CheW"/>
    <property type="match status" value="1"/>
</dbReference>
<proteinExistence type="predicted"/>
<keyword evidence="3" id="KW-1185">Reference proteome</keyword>
<evidence type="ECO:0000313" key="3">
    <source>
        <dbReference type="Proteomes" id="UP000199406"/>
    </source>
</evidence>
<evidence type="ECO:0000259" key="1">
    <source>
        <dbReference type="PROSITE" id="PS50851"/>
    </source>
</evidence>
<dbReference type="GO" id="GO:0005829">
    <property type="term" value="C:cytosol"/>
    <property type="evidence" value="ECO:0007669"/>
    <property type="project" value="TreeGrafter"/>
</dbReference>
<dbReference type="RefSeq" id="WP_255362452.1">
    <property type="nucleotide sequence ID" value="NZ_FNBT01000006.1"/>
</dbReference>
<dbReference type="SUPFAM" id="SSF50341">
    <property type="entry name" value="CheW-like"/>
    <property type="match status" value="1"/>
</dbReference>
<name>A0A1G7ND49_9ACTN</name>
<feature type="domain" description="CheW-like" evidence="1">
    <location>
        <begin position="18"/>
        <end position="155"/>
    </location>
</feature>
<sequence length="155" mass="16407">MTSVTDYAASDAMASATSGQLATFRLDGDLYGVEVEHVQEVLRSQQLTRVPLAPSAVAGLINLRGQVVTAIELRERLGRPARPEGTDAVVIVVRLDGEAVSLLVDSIADVVDVDAADFEAPPDTLEGQSRDLIRGAYKLDGQLLLALDVHKAVSA</sequence>
<dbReference type="GO" id="GO:0007165">
    <property type="term" value="P:signal transduction"/>
    <property type="evidence" value="ECO:0007669"/>
    <property type="project" value="InterPro"/>
</dbReference>
<dbReference type="GO" id="GO:0006935">
    <property type="term" value="P:chemotaxis"/>
    <property type="evidence" value="ECO:0007669"/>
    <property type="project" value="InterPro"/>
</dbReference>
<protein>
    <submittedName>
        <fullName evidence="2">Purine-binding chemotaxis protein CheW</fullName>
    </submittedName>
</protein>
<dbReference type="PANTHER" id="PTHR22617">
    <property type="entry name" value="CHEMOTAXIS SENSOR HISTIDINE KINASE-RELATED"/>
    <property type="match status" value="1"/>
</dbReference>
<reference evidence="3" key="1">
    <citation type="submission" date="2016-10" db="EMBL/GenBank/DDBJ databases">
        <authorList>
            <person name="Varghese N."/>
            <person name="Submissions S."/>
        </authorList>
    </citation>
    <scope>NUCLEOTIDE SEQUENCE [LARGE SCALE GENOMIC DNA]</scope>
    <source>
        <strain evidence="3">DSM 44268</strain>
    </source>
</reference>
<dbReference type="InterPro" id="IPR039315">
    <property type="entry name" value="CheW"/>
</dbReference>
<dbReference type="Proteomes" id="UP000199406">
    <property type="component" value="Unassembled WGS sequence"/>
</dbReference>
<dbReference type="PANTHER" id="PTHR22617:SF23">
    <property type="entry name" value="CHEMOTAXIS PROTEIN CHEW"/>
    <property type="match status" value="1"/>
</dbReference>
<dbReference type="InterPro" id="IPR002545">
    <property type="entry name" value="CheW-lke_dom"/>
</dbReference>
<dbReference type="AlphaFoldDB" id="A0A1G7ND49"/>